<feature type="domain" description="Xylanolytic transcriptional activator regulatory" evidence="8">
    <location>
        <begin position="205"/>
        <end position="361"/>
    </location>
</feature>
<keyword evidence="3" id="KW-0805">Transcription regulation</keyword>
<dbReference type="CDD" id="cd12148">
    <property type="entry name" value="fungal_TF_MHR"/>
    <property type="match status" value="1"/>
</dbReference>
<dbReference type="Pfam" id="PF04082">
    <property type="entry name" value="Fungal_trans"/>
    <property type="match status" value="1"/>
</dbReference>
<organism evidence="9 10">
    <name type="scientific">Diplodia intermedia</name>
    <dbReference type="NCBI Taxonomy" id="856260"/>
    <lineage>
        <taxon>Eukaryota</taxon>
        <taxon>Fungi</taxon>
        <taxon>Dikarya</taxon>
        <taxon>Ascomycota</taxon>
        <taxon>Pezizomycotina</taxon>
        <taxon>Dothideomycetes</taxon>
        <taxon>Dothideomycetes incertae sedis</taxon>
        <taxon>Botryosphaeriales</taxon>
        <taxon>Botryosphaeriaceae</taxon>
        <taxon>Diplodia</taxon>
    </lineage>
</organism>
<evidence type="ECO:0000256" key="3">
    <source>
        <dbReference type="ARBA" id="ARBA00023015"/>
    </source>
</evidence>
<keyword evidence="1" id="KW-0479">Metal-binding</keyword>
<dbReference type="PANTHER" id="PTHR31313:SF81">
    <property type="entry name" value="TY1 ENHANCER ACTIVATOR"/>
    <property type="match status" value="1"/>
</dbReference>
<protein>
    <recommendedName>
        <fullName evidence="8">Xylanolytic transcriptional activator regulatory domain-containing protein</fullName>
    </recommendedName>
</protein>
<keyword evidence="2" id="KW-0862">Zinc</keyword>
<keyword evidence="4" id="KW-0238">DNA-binding</keyword>
<gene>
    <name evidence="9" type="ORF">SLS58_006999</name>
</gene>
<keyword evidence="5" id="KW-0804">Transcription</keyword>
<comment type="caution">
    <text evidence="9">The sequence shown here is derived from an EMBL/GenBank/DDBJ whole genome shotgun (WGS) entry which is preliminary data.</text>
</comment>
<evidence type="ECO:0000256" key="5">
    <source>
        <dbReference type="ARBA" id="ARBA00023163"/>
    </source>
</evidence>
<dbReference type="PANTHER" id="PTHR31313">
    <property type="entry name" value="TY1 ENHANCER ACTIVATOR"/>
    <property type="match status" value="1"/>
</dbReference>
<sequence>MTDEQRRLTYLRENVEHLEREKSELESLLLTLQRASETDVTEVMRELRMSNDLHTIARDVHAGRLLSKARAASPPQDGCRNAYSNVPSALRPSSQLEQYQSLVRVISSAQPLELGEIVRRLRAGHEPASILASVGSDALLQTLPWELEGTPGMETEFSGREQFGLVKGAGTSGPQGGRASVDALSSPVNHWTTVTQDHDWIEHLLSLYFSWQHQFFQNFPEQLFRADMASGRTNYCSELLVNALCAAGCLFSSSRRARRDQNDPGTAGLDFYEEALRLSNEEQASTLTTTAALSILCHIEGNFTHLSAQWQYSGRSSRMALDLNLHLRSGTLSKDQQSVELIEDDARAHVFWGCFITDQYVFHPLSFDSCLLLTL</sequence>
<name>A0ABR3TL86_9PEZI</name>
<feature type="coiled-coil region" evidence="7">
    <location>
        <begin position="1"/>
        <end position="38"/>
    </location>
</feature>
<evidence type="ECO:0000256" key="1">
    <source>
        <dbReference type="ARBA" id="ARBA00022723"/>
    </source>
</evidence>
<keyword evidence="7" id="KW-0175">Coiled coil</keyword>
<evidence type="ECO:0000259" key="8">
    <source>
        <dbReference type="Pfam" id="PF04082"/>
    </source>
</evidence>
<evidence type="ECO:0000256" key="2">
    <source>
        <dbReference type="ARBA" id="ARBA00022833"/>
    </source>
</evidence>
<keyword evidence="6" id="KW-0539">Nucleus</keyword>
<proteinExistence type="predicted"/>
<accession>A0ABR3TL86</accession>
<evidence type="ECO:0000256" key="7">
    <source>
        <dbReference type="SAM" id="Coils"/>
    </source>
</evidence>
<evidence type="ECO:0000313" key="9">
    <source>
        <dbReference type="EMBL" id="KAL1640326.1"/>
    </source>
</evidence>
<keyword evidence="10" id="KW-1185">Reference proteome</keyword>
<dbReference type="Proteomes" id="UP001521184">
    <property type="component" value="Unassembled WGS sequence"/>
</dbReference>
<dbReference type="InterPro" id="IPR051615">
    <property type="entry name" value="Transcr_Regulatory_Elem"/>
</dbReference>
<dbReference type="InterPro" id="IPR007219">
    <property type="entry name" value="XnlR_reg_dom"/>
</dbReference>
<evidence type="ECO:0000313" key="10">
    <source>
        <dbReference type="Proteomes" id="UP001521184"/>
    </source>
</evidence>
<dbReference type="EMBL" id="JAKEKT020000051">
    <property type="protein sequence ID" value="KAL1640326.1"/>
    <property type="molecule type" value="Genomic_DNA"/>
</dbReference>
<reference evidence="9 10" key="1">
    <citation type="journal article" date="2023" name="Plant Dis.">
        <title>First Report of Diplodia intermedia Causing Canker and Dieback Diseases on Apple Trees in Canada.</title>
        <authorList>
            <person name="Ellouze W."/>
            <person name="Ilyukhin E."/>
            <person name="Sulman M."/>
            <person name="Ali S."/>
        </authorList>
    </citation>
    <scope>NUCLEOTIDE SEQUENCE [LARGE SCALE GENOMIC DNA]</scope>
    <source>
        <strain evidence="9 10">M45-28</strain>
    </source>
</reference>
<evidence type="ECO:0000256" key="6">
    <source>
        <dbReference type="ARBA" id="ARBA00023242"/>
    </source>
</evidence>
<evidence type="ECO:0000256" key="4">
    <source>
        <dbReference type="ARBA" id="ARBA00023125"/>
    </source>
</evidence>